<gene>
    <name evidence="2" type="ORF">EG68_02136</name>
</gene>
<dbReference type="EMBL" id="JTDE01000737">
    <property type="protein sequence ID" value="KAF7260465.1"/>
    <property type="molecule type" value="Genomic_DNA"/>
</dbReference>
<dbReference type="AlphaFoldDB" id="A0A8S9YZ93"/>
<name>A0A8S9YZ93_9TREM</name>
<dbReference type="InterPro" id="IPR036179">
    <property type="entry name" value="Ig-like_dom_sf"/>
</dbReference>
<reference evidence="2" key="1">
    <citation type="submission" date="2019-07" db="EMBL/GenBank/DDBJ databases">
        <title>Annotation for the trematode Paragonimus miyazaki's.</title>
        <authorList>
            <person name="Choi Y.-J."/>
        </authorList>
    </citation>
    <scope>NUCLEOTIDE SEQUENCE</scope>
    <source>
        <strain evidence="2">Japan</strain>
    </source>
</reference>
<sequence length="364" mass="41109">SLGFLQDRLNLSIFPVSVTILRIKHFSTHDKGIYQCWTTDSSGEWSTAATALGEQVLTEGRIDADSLKSIGVVVRERTNEGLTGHLNCNITFILQNNSQTELNTKRTFEVNWLRKSPTTGMINLYTGDSRVGGIKYLTSQVSHVNQVLSIVNPRRSEDGGIYICRIYDSVSKVLLGEMQFELIIEPNEDDSSVRRVDSPEAILEPSKPIVAEKVTTHSSGLDNPVALLNGPEVQVMKREFAITKPVLNRMAEFSLTLQMTWNMTDQEVEKKVNQYSIEYRRRVDSYPIYRGRRAAQMSSTTSSLVDVTSVNQTVKWTVPVLMNEIVNGRNFCLMGHKYFIPGYVYRVAVNTLIRTGRDQLFKVN</sequence>
<protein>
    <recommendedName>
        <fullName evidence="1">Ig-like domain-containing protein</fullName>
    </recommendedName>
</protein>
<proteinExistence type="predicted"/>
<accession>A0A8S9YZ93</accession>
<evidence type="ECO:0000259" key="1">
    <source>
        <dbReference type="PROSITE" id="PS50835"/>
    </source>
</evidence>
<feature type="domain" description="Ig-like" evidence="1">
    <location>
        <begin position="80"/>
        <end position="175"/>
    </location>
</feature>
<evidence type="ECO:0000313" key="3">
    <source>
        <dbReference type="Proteomes" id="UP000822476"/>
    </source>
</evidence>
<feature type="non-terminal residue" evidence="2">
    <location>
        <position position="1"/>
    </location>
</feature>
<evidence type="ECO:0000313" key="2">
    <source>
        <dbReference type="EMBL" id="KAF7260465.1"/>
    </source>
</evidence>
<dbReference type="Proteomes" id="UP000822476">
    <property type="component" value="Unassembled WGS sequence"/>
</dbReference>
<dbReference type="SUPFAM" id="SSF48726">
    <property type="entry name" value="Immunoglobulin"/>
    <property type="match status" value="1"/>
</dbReference>
<dbReference type="PROSITE" id="PS50835">
    <property type="entry name" value="IG_LIKE"/>
    <property type="match status" value="1"/>
</dbReference>
<comment type="caution">
    <text evidence="2">The sequence shown here is derived from an EMBL/GenBank/DDBJ whole genome shotgun (WGS) entry which is preliminary data.</text>
</comment>
<keyword evidence="3" id="KW-1185">Reference proteome</keyword>
<dbReference type="OrthoDB" id="6288872at2759"/>
<organism evidence="2 3">
    <name type="scientific">Paragonimus skrjabini miyazakii</name>
    <dbReference type="NCBI Taxonomy" id="59628"/>
    <lineage>
        <taxon>Eukaryota</taxon>
        <taxon>Metazoa</taxon>
        <taxon>Spiralia</taxon>
        <taxon>Lophotrochozoa</taxon>
        <taxon>Platyhelminthes</taxon>
        <taxon>Trematoda</taxon>
        <taxon>Digenea</taxon>
        <taxon>Plagiorchiida</taxon>
        <taxon>Troglotremata</taxon>
        <taxon>Troglotrematidae</taxon>
        <taxon>Paragonimus</taxon>
    </lineage>
</organism>
<dbReference type="InterPro" id="IPR007110">
    <property type="entry name" value="Ig-like_dom"/>
</dbReference>